<evidence type="ECO:0000256" key="1">
    <source>
        <dbReference type="SAM" id="MobiDB-lite"/>
    </source>
</evidence>
<dbReference type="PANTHER" id="PTHR48125">
    <property type="entry name" value="LP07818P1"/>
    <property type="match status" value="1"/>
</dbReference>
<dbReference type="PANTHER" id="PTHR48125:SF12">
    <property type="entry name" value="AT HOOK TRANSCRIPTION FACTOR FAMILY-RELATED"/>
    <property type="match status" value="1"/>
</dbReference>
<comment type="caution">
    <text evidence="2">The sequence shown here is derived from an EMBL/GenBank/DDBJ whole genome shotgun (WGS) entry which is preliminary data.</text>
</comment>
<feature type="region of interest" description="Disordered" evidence="1">
    <location>
        <begin position="89"/>
        <end position="117"/>
    </location>
</feature>
<name>A0ABT0VA76_9HYPH</name>
<evidence type="ECO:0000313" key="3">
    <source>
        <dbReference type="Proteomes" id="UP001155079"/>
    </source>
</evidence>
<proteinExistence type="predicted"/>
<dbReference type="Pfam" id="PF13432">
    <property type="entry name" value="TPR_16"/>
    <property type="match status" value="1"/>
</dbReference>
<gene>
    <name evidence="2" type="ORF">NBH20_09830</name>
</gene>
<sequence>MKLSLMLLSAAAVAGSLVTVVTGGDTERQAVSADTASQRHSRLPVLTAQIDAEAIAEQIRTSRLVQHVSDGPEDVSAENAAGVAQAQMSLPQTPPVGPSASPAASPPANAAPAAGQAGQPDLSALRYFATQGDTARLQAEIARLRSLYPNWTPPADPLAVPVNGDQKLEAMWQLYSQGRYAEVRRAISDRQTAEAGWQPPADLLERLDVAEARTRLVNASNLKQYATVIGIGAATPSLLNCSDVDVLWRVAEAFIETERVQRGVDAYSYILKNCTDSAQRVATIQKAQTLLPYADLQSLLAFEKTGADGAREFDPLRDDLARRFVADANDKPELTIAPEYLERLRRLAEQGQQATDSLLLGWYYIRHKDMTEAEKWFRASRQKDDTASASQGLALALIARNASAEAEDVMYRWRDDSEEATATYLASTANLLAGDPPPTVPEPVLQRVATTALEKHYVPTAQQLGWYARAFGQWQTAARWFETALQWKPDDEPSAYGLVITRQQLNDRAGVDEIQRAWAGRSERIARLGMLTNRTVPAAAAPQVVAEQPYRPVEQQDRPVVVQQGYLSERAPAPVARVAAPAKSARRGGCSVTDTVSSLSPDQANMRGWCLMDMNRPMEAADAFEIALKSPSRNVREDAAYGQSLAYLRLGLTKSAAVAATKSPQRPERSSELQVAILANRALSAFDSQRYREAIVYLDQRAMLQPEPTDLMVLRGYAMLKLGMMGDARRLFEAVAATGNRDGLKGLADINELQNPQH</sequence>
<dbReference type="InterPro" id="IPR011990">
    <property type="entry name" value="TPR-like_helical_dom_sf"/>
</dbReference>
<reference evidence="2 3" key="1">
    <citation type="submission" date="2022-06" db="EMBL/GenBank/DDBJ databases">
        <authorList>
            <person name="Sun Q."/>
        </authorList>
    </citation>
    <scope>NUCLEOTIDE SEQUENCE [LARGE SCALE GENOMIC DNA]</scope>
    <source>
        <strain evidence="2 3">S153</strain>
    </source>
</reference>
<accession>A0ABT0VA76</accession>
<dbReference type="InterPro" id="IPR019734">
    <property type="entry name" value="TPR_rpt"/>
</dbReference>
<evidence type="ECO:0000313" key="2">
    <source>
        <dbReference type="EMBL" id="MCM2401455.1"/>
    </source>
</evidence>
<dbReference type="SUPFAM" id="SSF48452">
    <property type="entry name" value="TPR-like"/>
    <property type="match status" value="2"/>
</dbReference>
<dbReference type="Proteomes" id="UP001155079">
    <property type="component" value="Unassembled WGS sequence"/>
</dbReference>
<dbReference type="Gene3D" id="1.25.40.10">
    <property type="entry name" value="Tetratricopeptide repeat domain"/>
    <property type="match status" value="2"/>
</dbReference>
<organism evidence="2 3">
    <name type="scientific">Ciceribacter sichuanensis</name>
    <dbReference type="NCBI Taxonomy" id="2949647"/>
    <lineage>
        <taxon>Bacteria</taxon>
        <taxon>Pseudomonadati</taxon>
        <taxon>Pseudomonadota</taxon>
        <taxon>Alphaproteobacteria</taxon>
        <taxon>Hyphomicrobiales</taxon>
        <taxon>Rhizobiaceae</taxon>
        <taxon>Ciceribacter</taxon>
    </lineage>
</organism>
<keyword evidence="3" id="KW-1185">Reference proteome</keyword>
<dbReference type="EMBL" id="JAMQAY010000003">
    <property type="protein sequence ID" value="MCM2401455.1"/>
    <property type="molecule type" value="Genomic_DNA"/>
</dbReference>
<feature type="compositionally biased region" description="Low complexity" evidence="1">
    <location>
        <begin position="98"/>
        <end position="117"/>
    </location>
</feature>
<dbReference type="SMART" id="SM00028">
    <property type="entry name" value="TPR"/>
    <property type="match status" value="4"/>
</dbReference>
<protein>
    <submittedName>
        <fullName evidence="2">Tetratricopeptide repeat protein</fullName>
    </submittedName>
</protein>